<reference evidence="17 18" key="1">
    <citation type="submission" date="2018-09" db="EMBL/GenBank/DDBJ databases">
        <title>Genomic Encyclopedia of Archaeal and Bacterial Type Strains, Phase II (KMG-II): from individual species to whole genera.</title>
        <authorList>
            <person name="Goeker M."/>
        </authorList>
    </citation>
    <scope>NUCLEOTIDE SEQUENCE [LARGE SCALE GENOMIC DNA]</scope>
    <source>
        <strain evidence="17 18">DSM 16505</strain>
    </source>
</reference>
<dbReference type="Pfam" id="PF13424">
    <property type="entry name" value="TPR_12"/>
    <property type="match status" value="3"/>
</dbReference>
<dbReference type="CDD" id="cd00075">
    <property type="entry name" value="HATPase"/>
    <property type="match status" value="1"/>
</dbReference>
<dbReference type="SUPFAM" id="SSF55874">
    <property type="entry name" value="ATPase domain of HSP90 chaperone/DNA topoisomerase II/histidine kinase"/>
    <property type="match status" value="1"/>
</dbReference>
<evidence type="ECO:0000256" key="12">
    <source>
        <dbReference type="PROSITE-ProRule" id="PRU00339"/>
    </source>
</evidence>
<keyword evidence="12" id="KW-0802">TPR repeat</keyword>
<dbReference type="SMART" id="SM00028">
    <property type="entry name" value="TPR"/>
    <property type="match status" value="8"/>
</dbReference>
<dbReference type="InterPro" id="IPR009057">
    <property type="entry name" value="Homeodomain-like_sf"/>
</dbReference>
<evidence type="ECO:0000313" key="17">
    <source>
        <dbReference type="EMBL" id="RKF04544.1"/>
    </source>
</evidence>
<dbReference type="SUPFAM" id="SSF47384">
    <property type="entry name" value="Homodimeric domain of signal transducing histidine kinase"/>
    <property type="match status" value="1"/>
</dbReference>
<feature type="repeat" description="TPR" evidence="12">
    <location>
        <begin position="93"/>
        <end position="126"/>
    </location>
</feature>
<evidence type="ECO:0000256" key="7">
    <source>
        <dbReference type="ARBA" id="ARBA00023015"/>
    </source>
</evidence>
<dbReference type="PROSITE" id="PS00041">
    <property type="entry name" value="HTH_ARAC_FAMILY_1"/>
    <property type="match status" value="1"/>
</dbReference>
<keyword evidence="13" id="KW-1133">Transmembrane helix</keyword>
<dbReference type="SMART" id="SM00448">
    <property type="entry name" value="REC"/>
    <property type="match status" value="1"/>
</dbReference>
<evidence type="ECO:0000256" key="2">
    <source>
        <dbReference type="ARBA" id="ARBA00012438"/>
    </source>
</evidence>
<comment type="caution">
    <text evidence="17">The sequence shown here is derived from an EMBL/GenBank/DDBJ whole genome shotgun (WGS) entry which is preliminary data.</text>
</comment>
<dbReference type="Gene3D" id="3.40.50.2300">
    <property type="match status" value="1"/>
</dbReference>
<keyword evidence="4" id="KW-0808">Transferase</keyword>
<dbReference type="InterPro" id="IPR018060">
    <property type="entry name" value="HTH_AraC"/>
</dbReference>
<dbReference type="SMART" id="SM00342">
    <property type="entry name" value="HTH_ARAC"/>
    <property type="match status" value="1"/>
</dbReference>
<dbReference type="PANTHER" id="PTHR43547">
    <property type="entry name" value="TWO-COMPONENT HISTIDINE KINASE"/>
    <property type="match status" value="1"/>
</dbReference>
<feature type="domain" description="Histidine kinase" evidence="15">
    <location>
        <begin position="460"/>
        <end position="680"/>
    </location>
</feature>
<dbReference type="SUPFAM" id="SSF48452">
    <property type="entry name" value="TPR-like"/>
    <property type="match status" value="2"/>
</dbReference>
<dbReference type="Gene3D" id="1.10.287.130">
    <property type="match status" value="1"/>
</dbReference>
<dbReference type="SMART" id="SM00388">
    <property type="entry name" value="HisKA"/>
    <property type="match status" value="1"/>
</dbReference>
<keyword evidence="18" id="KW-1185">Reference proteome</keyword>
<keyword evidence="8" id="KW-0238">DNA-binding</keyword>
<organism evidence="17 18">
    <name type="scientific">Tenacibaculum lutimaris</name>
    <dbReference type="NCBI Taxonomy" id="285258"/>
    <lineage>
        <taxon>Bacteria</taxon>
        <taxon>Pseudomonadati</taxon>
        <taxon>Bacteroidota</taxon>
        <taxon>Flavobacteriia</taxon>
        <taxon>Flavobacteriales</taxon>
        <taxon>Flavobacteriaceae</taxon>
        <taxon>Tenacibaculum</taxon>
    </lineage>
</organism>
<gene>
    <name evidence="17" type="ORF">C8N26_1216</name>
</gene>
<evidence type="ECO:0000256" key="4">
    <source>
        <dbReference type="ARBA" id="ARBA00022679"/>
    </source>
</evidence>
<feature type="domain" description="Response regulatory" evidence="16">
    <location>
        <begin position="716"/>
        <end position="831"/>
    </location>
</feature>
<evidence type="ECO:0000256" key="3">
    <source>
        <dbReference type="ARBA" id="ARBA00022553"/>
    </source>
</evidence>
<dbReference type="GO" id="GO:0000155">
    <property type="term" value="F:phosphorelay sensor kinase activity"/>
    <property type="evidence" value="ECO:0007669"/>
    <property type="project" value="InterPro"/>
</dbReference>
<feature type="repeat" description="TPR" evidence="12">
    <location>
        <begin position="293"/>
        <end position="326"/>
    </location>
</feature>
<dbReference type="Pfam" id="PF02518">
    <property type="entry name" value="HATPase_c"/>
    <property type="match status" value="1"/>
</dbReference>
<feature type="modified residue" description="4-aspartylphosphate" evidence="11">
    <location>
        <position position="764"/>
    </location>
</feature>
<keyword evidence="9 13" id="KW-0472">Membrane</keyword>
<evidence type="ECO:0000259" key="16">
    <source>
        <dbReference type="PROSITE" id="PS50110"/>
    </source>
</evidence>
<evidence type="ECO:0000256" key="6">
    <source>
        <dbReference type="ARBA" id="ARBA00023012"/>
    </source>
</evidence>
<feature type="repeat" description="TPR" evidence="12">
    <location>
        <begin position="213"/>
        <end position="246"/>
    </location>
</feature>
<protein>
    <recommendedName>
        <fullName evidence="2">histidine kinase</fullName>
        <ecNumber evidence="2">2.7.13.3</ecNumber>
    </recommendedName>
</protein>
<dbReference type="AlphaFoldDB" id="A0A420E323"/>
<feature type="domain" description="HTH araC/xylS-type" evidence="14">
    <location>
        <begin position="864"/>
        <end position="961"/>
    </location>
</feature>
<dbReference type="PROSITE" id="PS50005">
    <property type="entry name" value="TPR"/>
    <property type="match status" value="5"/>
</dbReference>
<dbReference type="PROSITE" id="PS50110">
    <property type="entry name" value="RESPONSE_REGULATORY"/>
    <property type="match status" value="1"/>
</dbReference>
<dbReference type="SMART" id="SM00387">
    <property type="entry name" value="HATPase_c"/>
    <property type="match status" value="1"/>
</dbReference>
<feature type="transmembrane region" description="Helical" evidence="13">
    <location>
        <begin position="404"/>
        <end position="423"/>
    </location>
</feature>
<evidence type="ECO:0000256" key="5">
    <source>
        <dbReference type="ARBA" id="ARBA00022777"/>
    </source>
</evidence>
<dbReference type="PRINTS" id="PR00344">
    <property type="entry name" value="BCTRLSENSOR"/>
</dbReference>
<dbReference type="InterPro" id="IPR036097">
    <property type="entry name" value="HisK_dim/P_sf"/>
</dbReference>
<feature type="transmembrane region" description="Helical" evidence="13">
    <location>
        <begin position="6"/>
        <end position="24"/>
    </location>
</feature>
<keyword evidence="5 17" id="KW-0418">Kinase</keyword>
<dbReference type="InterPro" id="IPR001789">
    <property type="entry name" value="Sig_transdc_resp-reg_receiver"/>
</dbReference>
<dbReference type="PROSITE" id="PS50293">
    <property type="entry name" value="TPR_REGION"/>
    <property type="match status" value="2"/>
</dbReference>
<accession>A0A420E323</accession>
<feature type="repeat" description="TPR" evidence="12">
    <location>
        <begin position="253"/>
        <end position="286"/>
    </location>
</feature>
<evidence type="ECO:0000313" key="18">
    <source>
        <dbReference type="Proteomes" id="UP000285780"/>
    </source>
</evidence>
<evidence type="ECO:0000256" key="13">
    <source>
        <dbReference type="SAM" id="Phobius"/>
    </source>
</evidence>
<dbReference type="InterPro" id="IPR019734">
    <property type="entry name" value="TPR_rpt"/>
</dbReference>
<dbReference type="SUPFAM" id="SSF52172">
    <property type="entry name" value="CheY-like"/>
    <property type="match status" value="1"/>
</dbReference>
<dbReference type="FunFam" id="3.30.565.10:FF:000006">
    <property type="entry name" value="Sensor histidine kinase WalK"/>
    <property type="match status" value="1"/>
</dbReference>
<dbReference type="FunFam" id="1.10.287.130:FF:000001">
    <property type="entry name" value="Two-component sensor histidine kinase"/>
    <property type="match status" value="1"/>
</dbReference>
<dbReference type="Gene3D" id="1.25.40.10">
    <property type="entry name" value="Tetratricopeptide repeat domain"/>
    <property type="match status" value="3"/>
</dbReference>
<dbReference type="PROSITE" id="PS01124">
    <property type="entry name" value="HTH_ARAC_FAMILY_2"/>
    <property type="match status" value="1"/>
</dbReference>
<keyword evidence="10" id="KW-0804">Transcription</keyword>
<name>A0A420E323_9FLAO</name>
<dbReference type="InterPro" id="IPR003594">
    <property type="entry name" value="HATPase_dom"/>
</dbReference>
<dbReference type="Proteomes" id="UP000285780">
    <property type="component" value="Unassembled WGS sequence"/>
</dbReference>
<dbReference type="InterPro" id="IPR036890">
    <property type="entry name" value="HATPase_C_sf"/>
</dbReference>
<dbReference type="CDD" id="cd00082">
    <property type="entry name" value="HisKA"/>
    <property type="match status" value="1"/>
</dbReference>
<evidence type="ECO:0000259" key="14">
    <source>
        <dbReference type="PROSITE" id="PS01124"/>
    </source>
</evidence>
<dbReference type="InterPro" id="IPR004358">
    <property type="entry name" value="Sig_transdc_His_kin-like_C"/>
</dbReference>
<dbReference type="InterPro" id="IPR005467">
    <property type="entry name" value="His_kinase_dom"/>
</dbReference>
<dbReference type="EC" id="2.7.13.3" evidence="2"/>
<evidence type="ECO:0000256" key="10">
    <source>
        <dbReference type="ARBA" id="ARBA00023163"/>
    </source>
</evidence>
<comment type="catalytic activity">
    <reaction evidence="1">
        <text>ATP + protein L-histidine = ADP + protein N-phospho-L-histidine.</text>
        <dbReference type="EC" id="2.7.13.3"/>
    </reaction>
</comment>
<dbReference type="Pfam" id="PF00512">
    <property type="entry name" value="HisKA"/>
    <property type="match status" value="1"/>
</dbReference>
<keyword evidence="3 11" id="KW-0597">Phosphoprotein</keyword>
<dbReference type="EMBL" id="RAQM01000007">
    <property type="protein sequence ID" value="RKF04544.1"/>
    <property type="molecule type" value="Genomic_DNA"/>
</dbReference>
<dbReference type="PROSITE" id="PS50109">
    <property type="entry name" value="HIS_KIN"/>
    <property type="match status" value="1"/>
</dbReference>
<dbReference type="SUPFAM" id="SSF46689">
    <property type="entry name" value="Homeodomain-like"/>
    <property type="match status" value="1"/>
</dbReference>
<feature type="repeat" description="TPR" evidence="12">
    <location>
        <begin position="173"/>
        <end position="206"/>
    </location>
</feature>
<keyword evidence="6" id="KW-0902">Two-component regulatory system</keyword>
<evidence type="ECO:0000256" key="1">
    <source>
        <dbReference type="ARBA" id="ARBA00000085"/>
    </source>
</evidence>
<dbReference type="PANTHER" id="PTHR43547:SF2">
    <property type="entry name" value="HYBRID SIGNAL TRANSDUCTION HISTIDINE KINASE C"/>
    <property type="match status" value="1"/>
</dbReference>
<keyword evidence="13" id="KW-0812">Transmembrane</keyword>
<sequence>MFSSYTIRYSILFSTFLINLTLFAQEKSQIQQKKIDSLTAILDKQSFSDSLTVIRMNTLAHLLVREMQLDSAISYAQKAKKISKKLGFKIDEVNAYNIIGIANVYKGEYPEALENYFEGLKISKEIDDKWGIANLYNHIGITNMYRGNYPEAIKSYFECLKRFEELGHKKGIINAYNNIGIVYKNQGKYPEALKNYFAALKMYEEIGNKHGIGMSYNNIGNVYQLQGKYPEALENHLKSLKIKEELGIKQEIAGAYNNIGVIYKEQGKYSEAMENYFKFLKISEEIGDKSGIARANNNIGLVELELSRLASAKKHFEKALALSQKIGMSSLVRDVYYNFAQANSAQGDYKNAYENYKQYIVYRDSLINKENEKKSLQASLGYEYEKKTAVIQAELKTKKLQRNVAYAGLGVMVVLAIFSVYFFRLRNKKLAVEKQNLELQRREVETIKETEQFKSRFLANISHEFRTPLTLINGHLEVLKENGRKEDFSHFDEMEQNGKRLLTLINQLLDLSKMESGQYKLKYKKGNVLNEVSMLVQSFHSYAEQHGISLILQQTESAKTLIETSFVYSPEALAVVITNLISNAIKYTPYGGSVKATIDYREGKLFVSISDTGKGISAEHLPKVFDRFYQVDEPGQRAYAGSGIGLALVKELVMLHGGDVMVESPSERGCVFTFWLEISEAEDVESTSSIAQNVVFPVKEESYITNDEEGGTELPLVLVVEDQSELRSFIVQNLGDEYCYLEASNGKDGIRLAQELLPDLIISDVMMPDTDGFELCETLKSNVVTSHIPIMLLTAKAEQKDKLIGLETGADDYLTKPFSLNELKLRVRNILSFKELLRKKFEGNTIPTAEETSELNSRDRKFVDDITQSVEKNISNLQFGVNVLAEDVFLSVSQLTRKLKTITGKTPADFIRNIRLEKAVELLKNGESVADVTWEVGFKDSVYFSKVFKKHFGFSPSSVKR</sequence>
<dbReference type="InterPro" id="IPR003661">
    <property type="entry name" value="HisK_dim/P_dom"/>
</dbReference>
<evidence type="ECO:0000256" key="11">
    <source>
        <dbReference type="PROSITE-ProRule" id="PRU00169"/>
    </source>
</evidence>
<dbReference type="Gene3D" id="3.30.565.10">
    <property type="entry name" value="Histidine kinase-like ATPase, C-terminal domain"/>
    <property type="match status" value="1"/>
</dbReference>
<keyword evidence="7" id="KW-0805">Transcription regulation</keyword>
<proteinExistence type="predicted"/>
<dbReference type="InterPro" id="IPR011006">
    <property type="entry name" value="CheY-like_superfamily"/>
</dbReference>
<dbReference type="InterPro" id="IPR011990">
    <property type="entry name" value="TPR-like_helical_dom_sf"/>
</dbReference>
<evidence type="ECO:0000256" key="9">
    <source>
        <dbReference type="ARBA" id="ARBA00023136"/>
    </source>
</evidence>
<dbReference type="InterPro" id="IPR018062">
    <property type="entry name" value="HTH_AraC-typ_CS"/>
</dbReference>
<evidence type="ECO:0000256" key="8">
    <source>
        <dbReference type="ARBA" id="ARBA00023125"/>
    </source>
</evidence>
<evidence type="ECO:0000259" key="15">
    <source>
        <dbReference type="PROSITE" id="PS50109"/>
    </source>
</evidence>
<dbReference type="Pfam" id="PF12833">
    <property type="entry name" value="HTH_18"/>
    <property type="match status" value="1"/>
</dbReference>
<dbReference type="GO" id="GO:0043565">
    <property type="term" value="F:sequence-specific DNA binding"/>
    <property type="evidence" value="ECO:0007669"/>
    <property type="project" value="InterPro"/>
</dbReference>
<dbReference type="Pfam" id="PF00072">
    <property type="entry name" value="Response_reg"/>
    <property type="match status" value="1"/>
</dbReference>
<dbReference type="Gene3D" id="1.10.10.60">
    <property type="entry name" value="Homeodomain-like"/>
    <property type="match status" value="1"/>
</dbReference>
<dbReference type="GO" id="GO:0003700">
    <property type="term" value="F:DNA-binding transcription factor activity"/>
    <property type="evidence" value="ECO:0007669"/>
    <property type="project" value="InterPro"/>
</dbReference>